<protein>
    <submittedName>
        <fullName evidence="1">Uncharacterized protein</fullName>
    </submittedName>
</protein>
<proteinExistence type="predicted"/>
<comment type="caution">
    <text evidence="1">The sequence shown here is derived from an EMBL/GenBank/DDBJ whole genome shotgun (WGS) entry which is preliminary data.</text>
</comment>
<gene>
    <name evidence="1" type="ORF">SAMN06265364_12346</name>
</gene>
<dbReference type="EMBL" id="FZNZ01000023">
    <property type="protein sequence ID" value="SNR96461.1"/>
    <property type="molecule type" value="Genomic_DNA"/>
</dbReference>
<dbReference type="AlphaFoldDB" id="A0A2K9HFQ3"/>
<dbReference type="GeneID" id="94029653"/>
<dbReference type="RefSeq" id="WP_089366682.1">
    <property type="nucleotide sequence ID" value="NZ_CP023864.1"/>
</dbReference>
<keyword evidence="2" id="KW-1185">Reference proteome</keyword>
<accession>A0A2K9HFQ3</accession>
<reference evidence="1 2" key="1">
    <citation type="submission" date="2017-06" db="EMBL/GenBank/DDBJ databases">
        <authorList>
            <person name="Varghese N."/>
            <person name="Submissions S."/>
        </authorList>
    </citation>
    <scope>NUCLEOTIDE SEQUENCE [LARGE SCALE GENOMIC DNA]</scope>
    <source>
        <strain evidence="1 2">DSM 26989</strain>
    </source>
</reference>
<organism evidence="1 2">
    <name type="scientific">Prevotella jejuni</name>
    <dbReference type="NCBI Taxonomy" id="1177574"/>
    <lineage>
        <taxon>Bacteria</taxon>
        <taxon>Pseudomonadati</taxon>
        <taxon>Bacteroidota</taxon>
        <taxon>Bacteroidia</taxon>
        <taxon>Bacteroidales</taxon>
        <taxon>Prevotellaceae</taxon>
        <taxon>Prevotella</taxon>
    </lineage>
</organism>
<name>A0A2K9HFQ3_9BACT</name>
<dbReference type="Proteomes" id="UP000198427">
    <property type="component" value="Unassembled WGS sequence"/>
</dbReference>
<evidence type="ECO:0000313" key="1">
    <source>
        <dbReference type="EMBL" id="SNR96461.1"/>
    </source>
</evidence>
<dbReference type="KEGG" id="pje:CRM71_09670"/>
<evidence type="ECO:0000313" key="2">
    <source>
        <dbReference type="Proteomes" id="UP000198427"/>
    </source>
</evidence>
<sequence length="61" mass="7238">MKKNIFYRENNSIKGFYSSREDCYNSPNTFSITRLTTLYYRPTIKVQGSILCLPSYEKSRN</sequence>